<dbReference type="InterPro" id="IPR038371">
    <property type="entry name" value="Cu_polyphenol_OxRdtase_sf"/>
</dbReference>
<keyword evidence="4" id="KW-0479">Metal-binding</keyword>
<evidence type="ECO:0000256" key="8">
    <source>
        <dbReference type="ARBA" id="ARBA00048968"/>
    </source>
</evidence>
<comment type="catalytic activity">
    <reaction evidence="8">
        <text>adenosine + phosphate = alpha-D-ribose 1-phosphate + adenine</text>
        <dbReference type="Rhea" id="RHEA:27642"/>
        <dbReference type="ChEBI" id="CHEBI:16335"/>
        <dbReference type="ChEBI" id="CHEBI:16708"/>
        <dbReference type="ChEBI" id="CHEBI:43474"/>
        <dbReference type="ChEBI" id="CHEBI:57720"/>
        <dbReference type="EC" id="2.4.2.1"/>
    </reaction>
    <physiologicalReaction direction="left-to-right" evidence="8">
        <dbReference type="Rhea" id="RHEA:27643"/>
    </physiologicalReaction>
</comment>
<gene>
    <name evidence="11" type="primary">pgeF</name>
    <name evidence="11" type="ORF">FG486_07025</name>
</gene>
<dbReference type="CDD" id="cd16833">
    <property type="entry name" value="YfiH"/>
    <property type="match status" value="1"/>
</dbReference>
<dbReference type="Proteomes" id="UP000589292">
    <property type="component" value="Unassembled WGS sequence"/>
</dbReference>
<evidence type="ECO:0000256" key="9">
    <source>
        <dbReference type="ARBA" id="ARBA00049893"/>
    </source>
</evidence>
<evidence type="ECO:0000313" key="12">
    <source>
        <dbReference type="Proteomes" id="UP000589292"/>
    </source>
</evidence>
<sequence length="255" mass="27128">MTHIPILTSPALEGIAHGFTGRRGGVSTGLVAGLNVGLGSDDDPAAVRENRRRAAEAILPGSTLVTLHQVHSADVVRVNSAIPVEDRPKADAMVTDRPGLLLGVLGADCPPILFADTRAQIIGAAHSGWKGAFAGVGEATVAAMERMGAHREHIVAAIGPCIQQKSYEVDAGFFRRFCEAAPENERFFREGRADHYQFDLEGYIAARLAAFGIGTVHMSGVDTYSDEAGYFSFRRATHRGEPDYGRQMGAIGLAS</sequence>
<comment type="catalytic activity">
    <reaction evidence="9">
        <text>S-methyl-5'-thioadenosine + phosphate = 5-(methylsulfanyl)-alpha-D-ribose 1-phosphate + adenine</text>
        <dbReference type="Rhea" id="RHEA:11852"/>
        <dbReference type="ChEBI" id="CHEBI:16708"/>
        <dbReference type="ChEBI" id="CHEBI:17509"/>
        <dbReference type="ChEBI" id="CHEBI:43474"/>
        <dbReference type="ChEBI" id="CHEBI:58533"/>
        <dbReference type="EC" id="2.4.2.28"/>
    </reaction>
    <physiologicalReaction direction="left-to-right" evidence="9">
        <dbReference type="Rhea" id="RHEA:11853"/>
    </physiologicalReaction>
</comment>
<organism evidence="11 12">
    <name type="scientific">Sphingomonas ursincola</name>
    <dbReference type="NCBI Taxonomy" id="56361"/>
    <lineage>
        <taxon>Bacteria</taxon>
        <taxon>Pseudomonadati</taxon>
        <taxon>Pseudomonadota</taxon>
        <taxon>Alphaproteobacteria</taxon>
        <taxon>Sphingomonadales</taxon>
        <taxon>Sphingomonadaceae</taxon>
        <taxon>Sphingomonas</taxon>
    </lineage>
</organism>
<dbReference type="Pfam" id="PF02578">
    <property type="entry name" value="Cu-oxidase_4"/>
    <property type="match status" value="1"/>
</dbReference>
<dbReference type="PANTHER" id="PTHR30616:SF2">
    <property type="entry name" value="PURINE NUCLEOSIDE PHOSPHORYLASE LACC1"/>
    <property type="match status" value="1"/>
</dbReference>
<evidence type="ECO:0000256" key="7">
    <source>
        <dbReference type="ARBA" id="ARBA00047989"/>
    </source>
</evidence>
<dbReference type="GO" id="GO:0005507">
    <property type="term" value="F:copper ion binding"/>
    <property type="evidence" value="ECO:0007669"/>
    <property type="project" value="TreeGrafter"/>
</dbReference>
<dbReference type="NCBIfam" id="TIGR00726">
    <property type="entry name" value="peptidoglycan editing factor PgeF"/>
    <property type="match status" value="1"/>
</dbReference>
<evidence type="ECO:0000256" key="1">
    <source>
        <dbReference type="ARBA" id="ARBA00000553"/>
    </source>
</evidence>
<reference evidence="11 12" key="1">
    <citation type="journal article" date="1994" name="Int. J. Syst. Bacteriol.">
        <title>Phylogenetic positions of novel aerobic, bacteriochlorophyll a-containing bacteria and description of Roseococcus thiosulfatophilus gen. nov., sp. nov., Erythromicrobium ramosum gen. nov., sp. nov., and Erythrobacter litoralis sp. nov.</title>
        <authorList>
            <person name="Yurkov V."/>
            <person name="Stackebrandt E."/>
            <person name="Holmes A."/>
            <person name="Fuerst J.A."/>
            <person name="Hugenholtz P."/>
            <person name="Golecki J."/>
            <person name="Gad'on N."/>
            <person name="Gorlenko V.M."/>
            <person name="Kompantseva E.I."/>
            <person name="Drews G."/>
        </authorList>
    </citation>
    <scope>NUCLEOTIDE SEQUENCE [LARGE SCALE GENOMIC DNA]</scope>
    <source>
        <strain evidence="11 12">KR-99</strain>
    </source>
</reference>
<accession>A0A7V8RD81</accession>
<evidence type="ECO:0000256" key="2">
    <source>
        <dbReference type="ARBA" id="ARBA00007353"/>
    </source>
</evidence>
<protein>
    <recommendedName>
        <fullName evidence="10">Purine nucleoside phosphorylase</fullName>
    </recommendedName>
</protein>
<dbReference type="Gene3D" id="3.60.140.10">
    <property type="entry name" value="CNF1/YfiH-like putative cysteine hydrolases"/>
    <property type="match status" value="1"/>
</dbReference>
<evidence type="ECO:0000256" key="6">
    <source>
        <dbReference type="ARBA" id="ARBA00022833"/>
    </source>
</evidence>
<dbReference type="InterPro" id="IPR003730">
    <property type="entry name" value="Cu_polyphenol_OxRdtase"/>
</dbReference>
<dbReference type="GO" id="GO:0016787">
    <property type="term" value="F:hydrolase activity"/>
    <property type="evidence" value="ECO:0007669"/>
    <property type="project" value="UniProtKB-KW"/>
</dbReference>
<dbReference type="GO" id="GO:0017061">
    <property type="term" value="F:S-methyl-5-thioadenosine phosphorylase activity"/>
    <property type="evidence" value="ECO:0007669"/>
    <property type="project" value="UniProtKB-EC"/>
</dbReference>
<comment type="caution">
    <text evidence="11">The sequence shown here is derived from an EMBL/GenBank/DDBJ whole genome shotgun (WGS) entry which is preliminary data.</text>
</comment>
<dbReference type="PANTHER" id="PTHR30616">
    <property type="entry name" value="UNCHARACTERIZED PROTEIN YFIH"/>
    <property type="match status" value="1"/>
</dbReference>
<evidence type="ECO:0000313" key="11">
    <source>
        <dbReference type="EMBL" id="MBA1374085.1"/>
    </source>
</evidence>
<dbReference type="AlphaFoldDB" id="A0A7V8RD81"/>
<keyword evidence="5" id="KW-0378">Hydrolase</keyword>
<comment type="catalytic activity">
    <reaction evidence="1">
        <text>inosine + phosphate = alpha-D-ribose 1-phosphate + hypoxanthine</text>
        <dbReference type="Rhea" id="RHEA:27646"/>
        <dbReference type="ChEBI" id="CHEBI:17368"/>
        <dbReference type="ChEBI" id="CHEBI:17596"/>
        <dbReference type="ChEBI" id="CHEBI:43474"/>
        <dbReference type="ChEBI" id="CHEBI:57720"/>
        <dbReference type="EC" id="2.4.2.1"/>
    </reaction>
    <physiologicalReaction direction="left-to-right" evidence="1">
        <dbReference type="Rhea" id="RHEA:27647"/>
    </physiologicalReaction>
</comment>
<dbReference type="SUPFAM" id="SSF64438">
    <property type="entry name" value="CNF1/YfiH-like putative cysteine hydrolases"/>
    <property type="match status" value="1"/>
</dbReference>
<name>A0A7V8RD81_9SPHN</name>
<comment type="similarity">
    <text evidence="2 10">Belongs to the purine nucleoside phosphorylase YfiH/LACC1 family.</text>
</comment>
<evidence type="ECO:0000256" key="10">
    <source>
        <dbReference type="RuleBase" id="RU361274"/>
    </source>
</evidence>
<keyword evidence="3" id="KW-0808">Transferase</keyword>
<evidence type="ECO:0000256" key="5">
    <source>
        <dbReference type="ARBA" id="ARBA00022801"/>
    </source>
</evidence>
<keyword evidence="12" id="KW-1185">Reference proteome</keyword>
<evidence type="ECO:0000256" key="3">
    <source>
        <dbReference type="ARBA" id="ARBA00022679"/>
    </source>
</evidence>
<proteinExistence type="inferred from homology"/>
<comment type="catalytic activity">
    <reaction evidence="7">
        <text>adenosine + H2O + H(+) = inosine + NH4(+)</text>
        <dbReference type="Rhea" id="RHEA:24408"/>
        <dbReference type="ChEBI" id="CHEBI:15377"/>
        <dbReference type="ChEBI" id="CHEBI:15378"/>
        <dbReference type="ChEBI" id="CHEBI:16335"/>
        <dbReference type="ChEBI" id="CHEBI:17596"/>
        <dbReference type="ChEBI" id="CHEBI:28938"/>
        <dbReference type="EC" id="3.5.4.4"/>
    </reaction>
    <physiologicalReaction direction="left-to-right" evidence="7">
        <dbReference type="Rhea" id="RHEA:24409"/>
    </physiologicalReaction>
</comment>
<dbReference type="EMBL" id="VDES01000002">
    <property type="protein sequence ID" value="MBA1374085.1"/>
    <property type="molecule type" value="Genomic_DNA"/>
</dbReference>
<keyword evidence="6" id="KW-0862">Zinc</keyword>
<dbReference type="InterPro" id="IPR011324">
    <property type="entry name" value="Cytotoxic_necrot_fac-like_cat"/>
</dbReference>
<evidence type="ECO:0000256" key="4">
    <source>
        <dbReference type="ARBA" id="ARBA00022723"/>
    </source>
</evidence>
<dbReference type="RefSeq" id="WP_181267045.1">
    <property type="nucleotide sequence ID" value="NZ_BAAAGB010000001.1"/>
</dbReference>